<comment type="caution">
    <text evidence="1">The sequence shown here is derived from an EMBL/GenBank/DDBJ whole genome shotgun (WGS) entry which is preliminary data.</text>
</comment>
<gene>
    <name evidence="1" type="ORF">AKO1_008197</name>
</gene>
<dbReference type="EMBL" id="JAOPGA020000421">
    <property type="protein sequence ID" value="KAL0478532.1"/>
    <property type="molecule type" value="Genomic_DNA"/>
</dbReference>
<accession>A0AAW2YMK1</accession>
<proteinExistence type="predicted"/>
<evidence type="ECO:0000313" key="2">
    <source>
        <dbReference type="Proteomes" id="UP001431209"/>
    </source>
</evidence>
<reference evidence="1 2" key="1">
    <citation type="submission" date="2024-03" db="EMBL/GenBank/DDBJ databases">
        <title>The Acrasis kona genome and developmental transcriptomes reveal deep origins of eukaryotic multicellular pathways.</title>
        <authorList>
            <person name="Sheikh S."/>
            <person name="Fu C.-J."/>
            <person name="Brown M.W."/>
            <person name="Baldauf S.L."/>
        </authorList>
    </citation>
    <scope>NUCLEOTIDE SEQUENCE [LARGE SCALE GENOMIC DNA]</scope>
    <source>
        <strain evidence="1 2">ATCC MYA-3509</strain>
    </source>
</reference>
<keyword evidence="2" id="KW-1185">Reference proteome</keyword>
<dbReference type="Proteomes" id="UP001431209">
    <property type="component" value="Unassembled WGS sequence"/>
</dbReference>
<dbReference type="AlphaFoldDB" id="A0AAW2YMK1"/>
<organism evidence="1 2">
    <name type="scientific">Acrasis kona</name>
    <dbReference type="NCBI Taxonomy" id="1008807"/>
    <lineage>
        <taxon>Eukaryota</taxon>
        <taxon>Discoba</taxon>
        <taxon>Heterolobosea</taxon>
        <taxon>Tetramitia</taxon>
        <taxon>Eutetramitia</taxon>
        <taxon>Acrasidae</taxon>
        <taxon>Acrasis</taxon>
    </lineage>
</organism>
<name>A0AAW2YMK1_9EUKA</name>
<evidence type="ECO:0000313" key="1">
    <source>
        <dbReference type="EMBL" id="KAL0478532.1"/>
    </source>
</evidence>
<sequence length="134" mass="15827">MKTEMKRQAWIDIELPDVKQPLLADSQMDWPSLFGEYERNKKLLEEFGYLRPSTIAEYINYKVSKGNWRRCDPLPEIHELMAMRIKGDFRNIWEAHSYAINLLHEFNSLPLLETKPLRLMTINSTDLRDGASNE</sequence>
<protein>
    <submittedName>
        <fullName evidence="1">Uncharacterized protein</fullName>
    </submittedName>
</protein>